<keyword evidence="3" id="KW-1185">Reference proteome</keyword>
<comment type="caution">
    <text evidence="2">The sequence shown here is derived from an EMBL/GenBank/DDBJ whole genome shotgun (WGS) entry which is preliminary data.</text>
</comment>
<evidence type="ECO:0000313" key="3">
    <source>
        <dbReference type="Proteomes" id="UP001551695"/>
    </source>
</evidence>
<reference evidence="2 3" key="1">
    <citation type="submission" date="2024-06" db="EMBL/GenBank/DDBJ databases">
        <title>The Natural Products Discovery Center: Release of the First 8490 Sequenced Strains for Exploring Actinobacteria Biosynthetic Diversity.</title>
        <authorList>
            <person name="Kalkreuter E."/>
            <person name="Kautsar S.A."/>
            <person name="Yang D."/>
            <person name="Bader C.D."/>
            <person name="Teijaro C.N."/>
            <person name="Fluegel L."/>
            <person name="Davis C.M."/>
            <person name="Simpson J.R."/>
            <person name="Lauterbach L."/>
            <person name="Steele A.D."/>
            <person name="Gui C."/>
            <person name="Meng S."/>
            <person name="Li G."/>
            <person name="Viehrig K."/>
            <person name="Ye F."/>
            <person name="Su P."/>
            <person name="Kiefer A.F."/>
            <person name="Nichols A."/>
            <person name="Cepeda A.J."/>
            <person name="Yan W."/>
            <person name="Fan B."/>
            <person name="Jiang Y."/>
            <person name="Adhikari A."/>
            <person name="Zheng C.-J."/>
            <person name="Schuster L."/>
            <person name="Cowan T.M."/>
            <person name="Smanski M.J."/>
            <person name="Chevrette M.G."/>
            <person name="De Carvalho L.P.S."/>
            <person name="Shen B."/>
        </authorList>
    </citation>
    <scope>NUCLEOTIDE SEQUENCE [LARGE SCALE GENOMIC DNA]</scope>
    <source>
        <strain evidence="2 3">NPDC050403</strain>
    </source>
</reference>
<organism evidence="2 3">
    <name type="scientific">Nocardia aurea</name>
    <dbReference type="NCBI Taxonomy" id="2144174"/>
    <lineage>
        <taxon>Bacteria</taxon>
        <taxon>Bacillati</taxon>
        <taxon>Actinomycetota</taxon>
        <taxon>Actinomycetes</taxon>
        <taxon>Mycobacteriales</taxon>
        <taxon>Nocardiaceae</taxon>
        <taxon>Nocardia</taxon>
    </lineage>
</organism>
<protein>
    <submittedName>
        <fullName evidence="2">Uncharacterized protein</fullName>
    </submittedName>
</protein>
<feature type="region of interest" description="Disordered" evidence="1">
    <location>
        <begin position="1"/>
        <end position="31"/>
    </location>
</feature>
<accession>A0ABV3G1S4</accession>
<dbReference type="RefSeq" id="WP_198654499.1">
    <property type="nucleotide sequence ID" value="NZ_JBEXKW010000167.1"/>
</dbReference>
<evidence type="ECO:0000256" key="1">
    <source>
        <dbReference type="SAM" id="MobiDB-lite"/>
    </source>
</evidence>
<sequence length="55" mass="5845">MGVFGEMLPGKKLTDESSQSGDGELHRPRVELDLDAGVIRVSGTANADRDDDATD</sequence>
<dbReference type="Proteomes" id="UP001551695">
    <property type="component" value="Unassembled WGS sequence"/>
</dbReference>
<evidence type="ECO:0000313" key="2">
    <source>
        <dbReference type="EMBL" id="MEV0711636.1"/>
    </source>
</evidence>
<dbReference type="EMBL" id="JBFAKC010000016">
    <property type="protein sequence ID" value="MEV0711636.1"/>
    <property type="molecule type" value="Genomic_DNA"/>
</dbReference>
<gene>
    <name evidence="2" type="ORF">AB0I48_29170</name>
</gene>
<name>A0ABV3G1S4_9NOCA</name>
<proteinExistence type="predicted"/>